<name>A0A2J6QI90_9HELO</name>
<dbReference type="EMBL" id="KZ613469">
    <property type="protein sequence ID" value="PMD25983.1"/>
    <property type="molecule type" value="Genomic_DNA"/>
</dbReference>
<sequence length="213" mass="24532">MVKGKGRNEKEKGRKTHWQAQGPLFTLPLEIRNRVYEECIGGYTIHISTIDAYHRMSHTRCKSSLATLSSKNCACGFLARQQGVADEWGNTSLVHLLATCRRIYTEAVVVFYGKNTFTFSRIGPLVSHLLNIPPQRIPVMRSVKWKMFVGAEEWCTEKPWLSCRKRELRDGGKVAEEAGCACFECWPKEVRSDTRAQDWLRYCLLMRTVEQKK</sequence>
<dbReference type="OrthoDB" id="4757095at2759"/>
<evidence type="ECO:0000259" key="1">
    <source>
        <dbReference type="Pfam" id="PF24864"/>
    </source>
</evidence>
<evidence type="ECO:0000313" key="3">
    <source>
        <dbReference type="Proteomes" id="UP000235672"/>
    </source>
</evidence>
<gene>
    <name evidence="2" type="ORF">NA56DRAFT_699060</name>
</gene>
<dbReference type="PANTHER" id="PTHR38790">
    <property type="entry name" value="2EXR DOMAIN-CONTAINING PROTEIN-RELATED"/>
    <property type="match status" value="1"/>
</dbReference>
<dbReference type="Proteomes" id="UP000235672">
    <property type="component" value="Unassembled WGS sequence"/>
</dbReference>
<dbReference type="InterPro" id="IPR056632">
    <property type="entry name" value="DUF7730"/>
</dbReference>
<protein>
    <recommendedName>
        <fullName evidence="1">DUF7730 domain-containing protein</fullName>
    </recommendedName>
</protein>
<dbReference type="STRING" id="1745343.A0A2J6QI90"/>
<accession>A0A2J6QI90</accession>
<dbReference type="AlphaFoldDB" id="A0A2J6QI90"/>
<reference evidence="2 3" key="1">
    <citation type="submission" date="2016-05" db="EMBL/GenBank/DDBJ databases">
        <title>A degradative enzymes factory behind the ericoid mycorrhizal symbiosis.</title>
        <authorList>
            <consortium name="DOE Joint Genome Institute"/>
            <person name="Martino E."/>
            <person name="Morin E."/>
            <person name="Grelet G."/>
            <person name="Kuo A."/>
            <person name="Kohler A."/>
            <person name="Daghino S."/>
            <person name="Barry K."/>
            <person name="Choi C."/>
            <person name="Cichocki N."/>
            <person name="Clum A."/>
            <person name="Copeland A."/>
            <person name="Hainaut M."/>
            <person name="Haridas S."/>
            <person name="Labutti K."/>
            <person name="Lindquist E."/>
            <person name="Lipzen A."/>
            <person name="Khouja H.-R."/>
            <person name="Murat C."/>
            <person name="Ohm R."/>
            <person name="Olson A."/>
            <person name="Spatafora J."/>
            <person name="Veneault-Fourrey C."/>
            <person name="Henrissat B."/>
            <person name="Grigoriev I."/>
            <person name="Martin F."/>
            <person name="Perotto S."/>
        </authorList>
    </citation>
    <scope>NUCLEOTIDE SEQUENCE [LARGE SCALE GENOMIC DNA]</scope>
    <source>
        <strain evidence="2 3">UAMH 7357</strain>
    </source>
</reference>
<feature type="domain" description="DUF7730" evidence="1">
    <location>
        <begin position="18"/>
        <end position="146"/>
    </location>
</feature>
<evidence type="ECO:0000313" key="2">
    <source>
        <dbReference type="EMBL" id="PMD25983.1"/>
    </source>
</evidence>
<dbReference type="Pfam" id="PF24864">
    <property type="entry name" value="DUF7730"/>
    <property type="match status" value="1"/>
</dbReference>
<organism evidence="2 3">
    <name type="scientific">Hyaloscypha hepaticicola</name>
    <dbReference type="NCBI Taxonomy" id="2082293"/>
    <lineage>
        <taxon>Eukaryota</taxon>
        <taxon>Fungi</taxon>
        <taxon>Dikarya</taxon>
        <taxon>Ascomycota</taxon>
        <taxon>Pezizomycotina</taxon>
        <taxon>Leotiomycetes</taxon>
        <taxon>Helotiales</taxon>
        <taxon>Hyaloscyphaceae</taxon>
        <taxon>Hyaloscypha</taxon>
    </lineage>
</organism>
<keyword evidence="3" id="KW-1185">Reference proteome</keyword>
<proteinExistence type="predicted"/>